<dbReference type="Proteomes" id="UP000821837">
    <property type="component" value="Chromosome 6"/>
</dbReference>
<evidence type="ECO:0000256" key="2">
    <source>
        <dbReference type="SAM" id="Phobius"/>
    </source>
</evidence>
<dbReference type="Gene3D" id="1.10.1380.10">
    <property type="entry name" value="Neutral endopeptidase , domain2"/>
    <property type="match status" value="2"/>
</dbReference>
<feature type="domain" description="Peptidase M13 C-terminal" evidence="3">
    <location>
        <begin position="585"/>
        <end position="765"/>
    </location>
</feature>
<evidence type="ECO:0000259" key="3">
    <source>
        <dbReference type="Pfam" id="PF01431"/>
    </source>
</evidence>
<dbReference type="SUPFAM" id="SSF55486">
    <property type="entry name" value="Metalloproteases ('zincins'), catalytic domain"/>
    <property type="match status" value="1"/>
</dbReference>
<dbReference type="InterPro" id="IPR042089">
    <property type="entry name" value="Peptidase_M13_dom_2"/>
</dbReference>
<dbReference type="VEuPathDB" id="VectorBase:RSAN_051726"/>
<accession>A0A9D4PN20</accession>
<name>A0A9D4PN20_RHISA</name>
<feature type="compositionally biased region" description="Low complexity" evidence="1">
    <location>
        <begin position="284"/>
        <end position="300"/>
    </location>
</feature>
<proteinExistence type="predicted"/>
<dbReference type="Gene3D" id="3.40.390.10">
    <property type="entry name" value="Collagenase (Catalytic Domain)"/>
    <property type="match status" value="2"/>
</dbReference>
<dbReference type="PANTHER" id="PTHR11733">
    <property type="entry name" value="ZINC METALLOPROTEASE FAMILY M13 NEPRILYSIN-RELATED"/>
    <property type="match status" value="1"/>
</dbReference>
<keyword evidence="2" id="KW-1133">Transmembrane helix</keyword>
<dbReference type="GO" id="GO:0004222">
    <property type="term" value="F:metalloendopeptidase activity"/>
    <property type="evidence" value="ECO:0007669"/>
    <property type="project" value="InterPro"/>
</dbReference>
<dbReference type="PROSITE" id="PS51885">
    <property type="entry name" value="NEPRILYSIN"/>
    <property type="match status" value="1"/>
</dbReference>
<evidence type="ECO:0000256" key="1">
    <source>
        <dbReference type="SAM" id="MobiDB-lite"/>
    </source>
</evidence>
<dbReference type="PANTHER" id="PTHR11733:SF241">
    <property type="entry name" value="GH26575P-RELATED"/>
    <property type="match status" value="1"/>
</dbReference>
<keyword evidence="5" id="KW-1185">Reference proteome</keyword>
<dbReference type="InterPro" id="IPR018497">
    <property type="entry name" value="Peptidase_M13_C"/>
</dbReference>
<dbReference type="VEuPathDB" id="VectorBase:RSAN_037846"/>
<dbReference type="EMBL" id="JABSTV010001252">
    <property type="protein sequence ID" value="KAH7947093.1"/>
    <property type="molecule type" value="Genomic_DNA"/>
</dbReference>
<reference evidence="4" key="1">
    <citation type="journal article" date="2020" name="Cell">
        <title>Large-Scale Comparative Analyses of Tick Genomes Elucidate Their Genetic Diversity and Vector Capacities.</title>
        <authorList>
            <consortium name="Tick Genome and Microbiome Consortium (TIGMIC)"/>
            <person name="Jia N."/>
            <person name="Wang J."/>
            <person name="Shi W."/>
            <person name="Du L."/>
            <person name="Sun Y."/>
            <person name="Zhan W."/>
            <person name="Jiang J.F."/>
            <person name="Wang Q."/>
            <person name="Zhang B."/>
            <person name="Ji P."/>
            <person name="Bell-Sakyi L."/>
            <person name="Cui X.M."/>
            <person name="Yuan T.T."/>
            <person name="Jiang B.G."/>
            <person name="Yang W.F."/>
            <person name="Lam T.T."/>
            <person name="Chang Q.C."/>
            <person name="Ding S.J."/>
            <person name="Wang X.J."/>
            <person name="Zhu J.G."/>
            <person name="Ruan X.D."/>
            <person name="Zhao L."/>
            <person name="Wei J.T."/>
            <person name="Ye R.Z."/>
            <person name="Que T.C."/>
            <person name="Du C.H."/>
            <person name="Zhou Y.H."/>
            <person name="Cheng J.X."/>
            <person name="Dai P.F."/>
            <person name="Guo W.B."/>
            <person name="Han X.H."/>
            <person name="Huang E.J."/>
            <person name="Li L.F."/>
            <person name="Wei W."/>
            <person name="Gao Y.C."/>
            <person name="Liu J.Z."/>
            <person name="Shao H.Z."/>
            <person name="Wang X."/>
            <person name="Wang C.C."/>
            <person name="Yang T.C."/>
            <person name="Huo Q.B."/>
            <person name="Li W."/>
            <person name="Chen H.Y."/>
            <person name="Chen S.E."/>
            <person name="Zhou L.G."/>
            <person name="Ni X.B."/>
            <person name="Tian J.H."/>
            <person name="Sheng Y."/>
            <person name="Liu T."/>
            <person name="Pan Y.S."/>
            <person name="Xia L.Y."/>
            <person name="Li J."/>
            <person name="Zhao F."/>
            <person name="Cao W.C."/>
        </authorList>
    </citation>
    <scope>NUCLEOTIDE SEQUENCE</scope>
    <source>
        <strain evidence="4">Rsan-2018</strain>
    </source>
</reference>
<feature type="transmembrane region" description="Helical" evidence="2">
    <location>
        <begin position="87"/>
        <end position="116"/>
    </location>
</feature>
<comment type="caution">
    <text evidence="4">The sequence shown here is derived from an EMBL/GenBank/DDBJ whole genome shotgun (WGS) entry which is preliminary data.</text>
</comment>
<feature type="region of interest" description="Disordered" evidence="1">
    <location>
        <begin position="273"/>
        <end position="303"/>
    </location>
</feature>
<dbReference type="AlphaFoldDB" id="A0A9D4PN20"/>
<dbReference type="VEuPathDB" id="VectorBase:RSAN_042862"/>
<organism evidence="4 5">
    <name type="scientific">Rhipicephalus sanguineus</name>
    <name type="common">Brown dog tick</name>
    <name type="synonym">Ixodes sanguineus</name>
    <dbReference type="NCBI Taxonomy" id="34632"/>
    <lineage>
        <taxon>Eukaryota</taxon>
        <taxon>Metazoa</taxon>
        <taxon>Ecdysozoa</taxon>
        <taxon>Arthropoda</taxon>
        <taxon>Chelicerata</taxon>
        <taxon>Arachnida</taxon>
        <taxon>Acari</taxon>
        <taxon>Parasitiformes</taxon>
        <taxon>Ixodida</taxon>
        <taxon>Ixodoidea</taxon>
        <taxon>Ixodidae</taxon>
        <taxon>Rhipicephalinae</taxon>
        <taxon>Rhipicephalus</taxon>
        <taxon>Rhipicephalus</taxon>
    </lineage>
</organism>
<reference evidence="4" key="2">
    <citation type="submission" date="2021-09" db="EMBL/GenBank/DDBJ databases">
        <authorList>
            <person name="Jia N."/>
            <person name="Wang J."/>
            <person name="Shi W."/>
            <person name="Du L."/>
            <person name="Sun Y."/>
            <person name="Zhan W."/>
            <person name="Jiang J."/>
            <person name="Wang Q."/>
            <person name="Zhang B."/>
            <person name="Ji P."/>
            <person name="Sakyi L.B."/>
            <person name="Cui X."/>
            <person name="Yuan T."/>
            <person name="Jiang B."/>
            <person name="Yang W."/>
            <person name="Lam T.T.-Y."/>
            <person name="Chang Q."/>
            <person name="Ding S."/>
            <person name="Wang X."/>
            <person name="Zhu J."/>
            <person name="Ruan X."/>
            <person name="Zhao L."/>
            <person name="Wei J."/>
            <person name="Que T."/>
            <person name="Du C."/>
            <person name="Cheng J."/>
            <person name="Dai P."/>
            <person name="Han X."/>
            <person name="Huang E."/>
            <person name="Gao Y."/>
            <person name="Liu J."/>
            <person name="Shao H."/>
            <person name="Ye R."/>
            <person name="Li L."/>
            <person name="Wei W."/>
            <person name="Wang X."/>
            <person name="Wang C."/>
            <person name="Huo Q."/>
            <person name="Li W."/>
            <person name="Guo W."/>
            <person name="Chen H."/>
            <person name="Chen S."/>
            <person name="Zhou L."/>
            <person name="Zhou L."/>
            <person name="Ni X."/>
            <person name="Tian J."/>
            <person name="Zhou Y."/>
            <person name="Sheng Y."/>
            <person name="Liu T."/>
            <person name="Pan Y."/>
            <person name="Xia L."/>
            <person name="Li J."/>
            <person name="Zhao F."/>
            <person name="Cao W."/>
        </authorList>
    </citation>
    <scope>NUCLEOTIDE SEQUENCE</scope>
    <source>
        <strain evidence="4">Rsan-2018</strain>
        <tissue evidence="4">Larvae</tissue>
    </source>
</reference>
<gene>
    <name evidence="4" type="ORF">HPB52_007524</name>
</gene>
<dbReference type="InterPro" id="IPR024079">
    <property type="entry name" value="MetalloPept_cat_dom_sf"/>
</dbReference>
<dbReference type="GO" id="GO:0016485">
    <property type="term" value="P:protein processing"/>
    <property type="evidence" value="ECO:0007669"/>
    <property type="project" value="TreeGrafter"/>
</dbReference>
<keyword evidence="2" id="KW-0472">Membrane</keyword>
<keyword evidence="2" id="KW-0812">Transmembrane</keyword>
<protein>
    <recommendedName>
        <fullName evidence="3">Peptidase M13 C-terminal domain-containing protein</fullName>
    </recommendedName>
</protein>
<evidence type="ECO:0000313" key="4">
    <source>
        <dbReference type="EMBL" id="KAH7947093.1"/>
    </source>
</evidence>
<sequence>MVFSDTVQRPRRHRQPRMTKLRRPARLLRLHLRRKWHRARLPQLQHRIPFPALAILQRPARIRVRRASRPSAASLALSKKRRASGAAVHSGVLTFLAYGTCAVLVVGTFVVFLILFKHSALENFDSSTPRVEQYCHTKDCEQHAQLILSKVNMSVDPCEDLNAFACSDWEPQGDSYANYGAALDSEAFHDWFTNFKHSLGEGSAHLHAGARALAMFGACLWHRTTTEEAERGKRLLREVMSKMRIPWPDEPSANVDPLGVLIDLSYRQVRVGSYPSPHHDSPRAGTASGGPTKSSGSGSSHRPLLMSPGRFVGFWSVHNSEIVHRRNYIKYWTMFYEAFGVGQPNRSDAYISQVASVERDVLEEFLGVVNNENKEPARFQLSDIGSHTPNLPASRWIEQLGVVALPVVAKNESAYEPSDKLTVTDTALLRAVNRLFGAHNSTMLLCHLSWFFIQVFGALADRDLLVAKYGDKKNASDSRDVFTQEAEEKLSSLAWADNATRWMAATKLRNARTVLWPPDTFLSNEVLSETYANFSANLTFGRSLFIDYWADAQTNLRALYDVPSLRDVLSLPPNYVLPYFNYDYLQNRVLISVAALNGALRAVQATPAVVYGGLGFSYARQLLRALDSGGLNIDAEGNIVPNTCTKKKEQVVSQWYPQYRVACMAPEYDGPFPEIPALEVSYAAFRHQQDLKVEDVEQDNRHRRIMSAFTEQQVFFITACFTLCRLPKTIKSFGGDCNKAAMHFEPYAAAFKCKPGSRMNPSVKCPYFNRDKR</sequence>
<evidence type="ECO:0000313" key="5">
    <source>
        <dbReference type="Proteomes" id="UP000821837"/>
    </source>
</evidence>
<dbReference type="InterPro" id="IPR000718">
    <property type="entry name" value="Peptidase_M13"/>
</dbReference>
<dbReference type="Pfam" id="PF01431">
    <property type="entry name" value="Peptidase_M13"/>
    <property type="match status" value="1"/>
</dbReference>
<dbReference type="GO" id="GO:0005886">
    <property type="term" value="C:plasma membrane"/>
    <property type="evidence" value="ECO:0007669"/>
    <property type="project" value="TreeGrafter"/>
</dbReference>